<evidence type="ECO:0000259" key="8">
    <source>
        <dbReference type="Pfam" id="PF14732"/>
    </source>
</evidence>
<feature type="domain" description="Ubiquitin/SUMO-activating enzyme ubiquitin-like" evidence="8">
    <location>
        <begin position="383"/>
        <end position="475"/>
    </location>
</feature>
<evidence type="ECO:0000256" key="2">
    <source>
        <dbReference type="ARBA" id="ARBA00022741"/>
    </source>
</evidence>
<keyword evidence="2" id="KW-0547">Nucleotide-binding</keyword>
<evidence type="ECO:0000259" key="7">
    <source>
        <dbReference type="Pfam" id="PF10585"/>
    </source>
</evidence>
<feature type="compositionally biased region" description="Low complexity" evidence="6">
    <location>
        <begin position="557"/>
        <end position="570"/>
    </location>
</feature>
<accession>A0ABY8UQ19</accession>
<dbReference type="InterPro" id="IPR019572">
    <property type="entry name" value="UBA_E1_SCCH"/>
</dbReference>
<protein>
    <recommendedName>
        <fullName evidence="11">SUMO-activating enzyme subunit</fullName>
    </recommendedName>
</protein>
<evidence type="ECO:0000256" key="3">
    <source>
        <dbReference type="ARBA" id="ARBA00022786"/>
    </source>
</evidence>
<evidence type="ECO:0008006" key="11">
    <source>
        <dbReference type="Google" id="ProtNLM"/>
    </source>
</evidence>
<dbReference type="Pfam" id="PF14732">
    <property type="entry name" value="UAE_UbL"/>
    <property type="match status" value="1"/>
</dbReference>
<evidence type="ECO:0000256" key="6">
    <source>
        <dbReference type="SAM" id="MobiDB-lite"/>
    </source>
</evidence>
<gene>
    <name evidence="9" type="ORF">OEZ85_001163</name>
</gene>
<dbReference type="Pfam" id="PF10585">
    <property type="entry name" value="UBA_E1_SCCH"/>
    <property type="match status" value="1"/>
</dbReference>
<comment type="similarity">
    <text evidence="1">Belongs to the ubiquitin-activating E1 family.</text>
</comment>
<reference evidence="9 10" key="1">
    <citation type="submission" date="2023-05" db="EMBL/GenBank/DDBJ databases">
        <title>A 100% complete, gapless, phased diploid assembly of the Scenedesmus obliquus UTEX 3031 genome.</title>
        <authorList>
            <person name="Biondi T.C."/>
            <person name="Hanschen E.R."/>
            <person name="Kwon T."/>
            <person name="Eng W."/>
            <person name="Kruse C.P.S."/>
            <person name="Koehler S.I."/>
            <person name="Kunde Y."/>
            <person name="Gleasner C.D."/>
            <person name="You Mak K.T."/>
            <person name="Polle J."/>
            <person name="Hovde B.T."/>
            <person name="Starkenburg S.R."/>
        </authorList>
    </citation>
    <scope>NUCLEOTIDE SEQUENCE [LARGE SCALE GENOMIC DNA]</scope>
    <source>
        <strain evidence="9 10">DOE0152z</strain>
    </source>
</reference>
<dbReference type="InterPro" id="IPR035985">
    <property type="entry name" value="Ubiquitin-activating_enz"/>
</dbReference>
<sequence length="590" mass="62058">MCTPDKPIHCIVWAKELLFPRLFGKVDVSGDTHMQQLFPRLFGKVDVFSAFACTPDKPIHCIVWATELLFPRLFGKVDISDLDTPAAAAVEPAANGDAGAAAADGSTPATIAAAAANGDSAAAASDAEAKVAADAAERASFFKLQEGEGALAYAQRVFERLYCSDIKEVLIMEELWKTRTPPSPLILKELLPDAAAAAAVQAAADSSTGSASKALGLPDQEVWSVADSARVFLVNIVWSVADSARVFLVSVVKFLQQRQAELGEAVFDKDDDLAVDFVAAAANLRAACYGIPQQKRFDAKGMAGNIIHAIATTNAIVGGLIVVEALKLLAGMPEKCTTSFLRIEPSLVGSRRSGRVACLVHGEAPGAPNPSCMVCSKAAMHLTANTETMTLQQLVDKVLKQRLAVNQPYLCTAGGVSYEEGEGLEDDEIADNQARLPKALAALPGGGIVHGTVVYVQDQGQALSFEMHVSHQAEFDPEQHPDGFILSGKAPEAQQQEPAAAAAAAATTTEAAAGKKRSRDESSEQQQQQQDGGQAADEQPAQDQQQAKRQKQDDVAADGAADAAVDAAAGTQDDPVEVIDSDEDDCIVVD</sequence>
<dbReference type="Gene3D" id="1.10.10.520">
    <property type="entry name" value="Ubiquitin activating enzymes (Uba3). Chain: B, domain 2"/>
    <property type="match status" value="2"/>
</dbReference>
<feature type="compositionally biased region" description="Low complexity" evidence="6">
    <location>
        <begin position="491"/>
        <end position="512"/>
    </location>
</feature>
<dbReference type="InterPro" id="IPR028077">
    <property type="entry name" value="UAE_UbL_dom"/>
</dbReference>
<evidence type="ECO:0000256" key="4">
    <source>
        <dbReference type="ARBA" id="ARBA00022840"/>
    </source>
</evidence>
<evidence type="ECO:0000313" key="9">
    <source>
        <dbReference type="EMBL" id="WIA22763.1"/>
    </source>
</evidence>
<dbReference type="InterPro" id="IPR023318">
    <property type="entry name" value="Ub_act_enz_dom_a_sf"/>
</dbReference>
<feature type="compositionally biased region" description="Low complexity" evidence="6">
    <location>
        <begin position="525"/>
        <end position="547"/>
    </location>
</feature>
<name>A0ABY8UQ19_TETOB</name>
<comment type="pathway">
    <text evidence="5">Protein modification.</text>
</comment>
<keyword evidence="4" id="KW-0067">ATP-binding</keyword>
<evidence type="ECO:0000313" key="10">
    <source>
        <dbReference type="Proteomes" id="UP001244341"/>
    </source>
</evidence>
<dbReference type="Proteomes" id="UP001244341">
    <property type="component" value="Chromosome 15b"/>
</dbReference>
<proteinExistence type="inferred from homology"/>
<dbReference type="EMBL" id="CP126222">
    <property type="protein sequence ID" value="WIA22763.1"/>
    <property type="molecule type" value="Genomic_DNA"/>
</dbReference>
<evidence type="ECO:0000256" key="1">
    <source>
        <dbReference type="ARBA" id="ARBA00005673"/>
    </source>
</evidence>
<evidence type="ECO:0000256" key="5">
    <source>
        <dbReference type="ARBA" id="ARBA00043952"/>
    </source>
</evidence>
<organism evidence="9 10">
    <name type="scientific">Tetradesmus obliquus</name>
    <name type="common">Green alga</name>
    <name type="synonym">Acutodesmus obliquus</name>
    <dbReference type="NCBI Taxonomy" id="3088"/>
    <lineage>
        <taxon>Eukaryota</taxon>
        <taxon>Viridiplantae</taxon>
        <taxon>Chlorophyta</taxon>
        <taxon>core chlorophytes</taxon>
        <taxon>Chlorophyceae</taxon>
        <taxon>CS clade</taxon>
        <taxon>Sphaeropleales</taxon>
        <taxon>Scenedesmaceae</taxon>
        <taxon>Tetradesmus</taxon>
    </lineage>
</organism>
<keyword evidence="10" id="KW-1185">Reference proteome</keyword>
<feature type="domain" description="Ubiquitin-activating enzyme SCCH" evidence="7">
    <location>
        <begin position="255"/>
        <end position="300"/>
    </location>
</feature>
<dbReference type="Gene3D" id="3.10.290.20">
    <property type="entry name" value="Ubiquitin-like 2 activating enzyme e1b. Chain: B, domain 3"/>
    <property type="match status" value="1"/>
</dbReference>
<feature type="region of interest" description="Disordered" evidence="6">
    <location>
        <begin position="491"/>
        <end position="590"/>
    </location>
</feature>
<keyword evidence="3" id="KW-0833">Ubl conjugation pathway</keyword>
<feature type="compositionally biased region" description="Acidic residues" evidence="6">
    <location>
        <begin position="574"/>
        <end position="590"/>
    </location>
</feature>
<dbReference type="SUPFAM" id="SSF69572">
    <property type="entry name" value="Activating enzymes of the ubiquitin-like proteins"/>
    <property type="match status" value="1"/>
</dbReference>